<reference evidence="3" key="1">
    <citation type="submission" date="2015-07" db="EMBL/GenBank/DDBJ databases">
        <authorList>
            <person name="Rodrigo-Torres Lidia"/>
            <person name="Arahal R.David."/>
        </authorList>
    </citation>
    <scope>NUCLEOTIDE SEQUENCE [LARGE SCALE GENOMIC DNA]</scope>
    <source>
        <strain evidence="3">CECT 5096</strain>
    </source>
</reference>
<dbReference type="Proteomes" id="UP000049983">
    <property type="component" value="Unassembled WGS sequence"/>
</dbReference>
<accession>A0A0M6Z9T9</accession>
<dbReference type="AlphaFoldDB" id="A0A0M6Z9T9"/>
<evidence type="ECO:0000313" key="3">
    <source>
        <dbReference type="Proteomes" id="UP000049983"/>
    </source>
</evidence>
<sequence>MCAAKTSHDLAHLQGNPDVRENVLVVDFDTLAIIDAVVTNVSEWGCCLTSEHVSELYKNVGIRLEGSRKLSKAHVTSVKGKDAAVVFTTHESSVTDKRREKRNDVKIPVTIADLEGITEITGIIVDAAKNGCKVKAEGLTALPEEVLISMKKFDKPVVAEFAWRNDKSAGLRLLWNRTLEESGSDESGEDQDLMAQETEDA</sequence>
<keyword evidence="3" id="KW-1185">Reference proteome</keyword>
<proteinExistence type="predicted"/>
<dbReference type="GeneID" id="97668136"/>
<gene>
    <name evidence="2" type="ORF">LA5096_00689</name>
</gene>
<evidence type="ECO:0000313" key="2">
    <source>
        <dbReference type="EMBL" id="CTQ65237.1"/>
    </source>
</evidence>
<evidence type="ECO:0000256" key="1">
    <source>
        <dbReference type="SAM" id="MobiDB-lite"/>
    </source>
</evidence>
<organism evidence="2 3">
    <name type="scientific">Roseibium album</name>
    <dbReference type="NCBI Taxonomy" id="311410"/>
    <lineage>
        <taxon>Bacteria</taxon>
        <taxon>Pseudomonadati</taxon>
        <taxon>Pseudomonadota</taxon>
        <taxon>Alphaproteobacteria</taxon>
        <taxon>Hyphomicrobiales</taxon>
        <taxon>Stappiaceae</taxon>
        <taxon>Roseibium</taxon>
    </lineage>
</organism>
<name>A0A0M6Z9T9_9HYPH</name>
<feature type="region of interest" description="Disordered" evidence="1">
    <location>
        <begin position="180"/>
        <end position="201"/>
    </location>
</feature>
<feature type="compositionally biased region" description="Acidic residues" evidence="1">
    <location>
        <begin position="182"/>
        <end position="201"/>
    </location>
</feature>
<dbReference type="RefSeq" id="WP_208992720.1">
    <property type="nucleotide sequence ID" value="NZ_CANKXR010000009.1"/>
</dbReference>
<protein>
    <submittedName>
        <fullName evidence="2">PilZ domain protein</fullName>
    </submittedName>
</protein>
<dbReference type="EMBL" id="CXWC01000001">
    <property type="protein sequence ID" value="CTQ65237.1"/>
    <property type="molecule type" value="Genomic_DNA"/>
</dbReference>
<dbReference type="SUPFAM" id="SSF141371">
    <property type="entry name" value="PilZ domain-like"/>
    <property type="match status" value="1"/>
</dbReference>